<organism evidence="2 3">
    <name type="scientific">Rhizobium aquaticum</name>
    <dbReference type="NCBI Taxonomy" id="1549636"/>
    <lineage>
        <taxon>Bacteria</taxon>
        <taxon>Pseudomonadati</taxon>
        <taxon>Pseudomonadota</taxon>
        <taxon>Alphaproteobacteria</taxon>
        <taxon>Hyphomicrobiales</taxon>
        <taxon>Rhizobiaceae</taxon>
        <taxon>Rhizobium/Agrobacterium group</taxon>
        <taxon>Rhizobium</taxon>
    </lineage>
</organism>
<name>A0ABV2J254_9HYPH</name>
<dbReference type="PIRSF" id="PIRSF012641">
    <property type="entry name" value="UCP012641"/>
    <property type="match status" value="1"/>
</dbReference>
<proteinExistence type="predicted"/>
<evidence type="ECO:0000259" key="1">
    <source>
        <dbReference type="Pfam" id="PF10005"/>
    </source>
</evidence>
<dbReference type="RefSeq" id="WP_354557333.1">
    <property type="nucleotide sequence ID" value="NZ_JBEPMB010000005.1"/>
</dbReference>
<reference evidence="2 3" key="1">
    <citation type="submission" date="2024-06" db="EMBL/GenBank/DDBJ databases">
        <title>Genomic Encyclopedia of Type Strains, Phase IV (KMG-IV): sequencing the most valuable type-strain genomes for metagenomic binning, comparative biology and taxonomic classification.</title>
        <authorList>
            <person name="Goeker M."/>
        </authorList>
    </citation>
    <scope>NUCLEOTIDE SEQUENCE [LARGE SCALE GENOMIC DNA]</scope>
    <source>
        <strain evidence="2 3">DSM 29780</strain>
    </source>
</reference>
<dbReference type="InterPro" id="IPR011201">
    <property type="entry name" value="Zinc-ribbon_6_bact"/>
</dbReference>
<dbReference type="InterPro" id="IPR031321">
    <property type="entry name" value="UCP012641"/>
</dbReference>
<protein>
    <recommendedName>
        <fullName evidence="1">Zinc-ribbon domain-containing protein</fullName>
    </recommendedName>
</protein>
<dbReference type="Proteomes" id="UP001549047">
    <property type="component" value="Unassembled WGS sequence"/>
</dbReference>
<feature type="domain" description="Zinc-ribbon" evidence="1">
    <location>
        <begin position="4"/>
        <end position="85"/>
    </location>
</feature>
<dbReference type="Pfam" id="PF10005">
    <property type="entry name" value="Zn_ribbon_DZR_6"/>
    <property type="match status" value="1"/>
</dbReference>
<comment type="caution">
    <text evidence="2">The sequence shown here is derived from an EMBL/GenBank/DDBJ whole genome shotgun (WGS) entry which is preliminary data.</text>
</comment>
<sequence>MNRFTCENCSSVVHFDNALCLNCGFSLGFEKQALTMRAFSETPPEGYVACANAATCGCNWLAPALEGQGFCFACSLNQMVPDLSNPAHVDRWTKLEAAKRHFLYGVLRLGLPIVTRQENPEQGLGFELLADAPDVGHVMTGHENGLITINIAEADAAEREAAREAMGEALRTLIGHFRHESGHYYWNLLIRNGGRLEAARAVFGDETVDYGAALEAHYANGTPTDWQENFVSAYASSHPWEDFAETWAHYLHIIDGLETAYAYHVQSADADGRFVPGVDLPIDRIIAAWVELTIGINAINRSLGQPDLYPFVFSDRVIEKLDFVHRLITGKN</sequence>
<evidence type="ECO:0000313" key="3">
    <source>
        <dbReference type="Proteomes" id="UP001549047"/>
    </source>
</evidence>
<accession>A0ABV2J254</accession>
<dbReference type="EMBL" id="JBEPMB010000005">
    <property type="protein sequence ID" value="MET3614842.1"/>
    <property type="molecule type" value="Genomic_DNA"/>
</dbReference>
<dbReference type="Gene3D" id="3.40.390.70">
    <property type="match status" value="1"/>
</dbReference>
<gene>
    <name evidence="2" type="ORF">ABID16_003185</name>
</gene>
<evidence type="ECO:0000313" key="2">
    <source>
        <dbReference type="EMBL" id="MET3614842.1"/>
    </source>
</evidence>
<dbReference type="Pfam" id="PF15887">
    <property type="entry name" value="Peptidase_Mx"/>
    <property type="match status" value="1"/>
</dbReference>
<keyword evidence="3" id="KW-1185">Reference proteome</keyword>